<keyword evidence="3" id="KW-1185">Reference proteome</keyword>
<dbReference type="Pfam" id="PF13643">
    <property type="entry name" value="DUF4145"/>
    <property type="match status" value="1"/>
</dbReference>
<accession>A0ABM9BMA9</accession>
<name>A0ABM9BMA9_9BACL</name>
<gene>
    <name evidence="2" type="ORF">PAECIP111893_00277</name>
</gene>
<protein>
    <recommendedName>
        <fullName evidence="1">DUF4145 domain-containing protein</fullName>
    </recommendedName>
</protein>
<feature type="domain" description="DUF4145" evidence="1">
    <location>
        <begin position="84"/>
        <end position="155"/>
    </location>
</feature>
<evidence type="ECO:0000313" key="2">
    <source>
        <dbReference type="EMBL" id="CAH1190327.1"/>
    </source>
</evidence>
<evidence type="ECO:0000259" key="1">
    <source>
        <dbReference type="Pfam" id="PF13643"/>
    </source>
</evidence>
<dbReference type="EMBL" id="CAKMMF010000001">
    <property type="protein sequence ID" value="CAH1190327.1"/>
    <property type="molecule type" value="Genomic_DNA"/>
</dbReference>
<comment type="caution">
    <text evidence="2">The sequence shown here is derived from an EMBL/GenBank/DDBJ whole genome shotgun (WGS) entry which is preliminary data.</text>
</comment>
<sequence>MSKFYPPKFNAEQFHCPRCKVYASQRWFVALTNNGQTITDTKASECAHCNRYSIWVNKLLLFPNETSAPVAHADMPKAIHEDYQEASAILKHSPRGAAALLRLAVQKLMVELGEEGKDINKDIGSLVKKGLPEEVQQALDIVRVVGNESVHPGSFDIRDNQDTAIQLFELINFIVEERITRKKKINALYTQLPPKKLEGIEQRDGTKTT</sequence>
<dbReference type="InterPro" id="IPR025285">
    <property type="entry name" value="DUF4145"/>
</dbReference>
<organism evidence="2 3">
    <name type="scientific">Paenibacillus plantiphilus</name>
    <dbReference type="NCBI Taxonomy" id="2905650"/>
    <lineage>
        <taxon>Bacteria</taxon>
        <taxon>Bacillati</taxon>
        <taxon>Bacillota</taxon>
        <taxon>Bacilli</taxon>
        <taxon>Bacillales</taxon>
        <taxon>Paenibacillaceae</taxon>
        <taxon>Paenibacillus</taxon>
    </lineage>
</organism>
<dbReference type="Proteomes" id="UP000838686">
    <property type="component" value="Unassembled WGS sequence"/>
</dbReference>
<proteinExistence type="predicted"/>
<dbReference type="RefSeq" id="WP_236338488.1">
    <property type="nucleotide sequence ID" value="NZ_CAKMMF010000001.1"/>
</dbReference>
<reference evidence="2" key="1">
    <citation type="submission" date="2022-01" db="EMBL/GenBank/DDBJ databases">
        <authorList>
            <person name="Criscuolo A."/>
        </authorList>
    </citation>
    <scope>NUCLEOTIDE SEQUENCE</scope>
    <source>
        <strain evidence="2">CIP111893</strain>
    </source>
</reference>
<evidence type="ECO:0000313" key="3">
    <source>
        <dbReference type="Proteomes" id="UP000838686"/>
    </source>
</evidence>